<organism evidence="1 2">
    <name type="scientific">Clostridium ganghwense</name>
    <dbReference type="NCBI Taxonomy" id="312089"/>
    <lineage>
        <taxon>Bacteria</taxon>
        <taxon>Bacillati</taxon>
        <taxon>Bacillota</taxon>
        <taxon>Clostridia</taxon>
        <taxon>Eubacteriales</taxon>
        <taxon>Clostridiaceae</taxon>
        <taxon>Clostridium</taxon>
    </lineage>
</organism>
<dbReference type="RefSeq" id="WP_268051675.1">
    <property type="nucleotide sequence ID" value="NZ_JAPQES010000008.1"/>
</dbReference>
<reference evidence="1" key="1">
    <citation type="submission" date="2022-12" db="EMBL/GenBank/DDBJ databases">
        <authorList>
            <person name="Wang J."/>
        </authorList>
    </citation>
    <scope>NUCLEOTIDE SEQUENCE</scope>
    <source>
        <strain evidence="1">HY-42-06</strain>
    </source>
</reference>
<evidence type="ECO:0000313" key="2">
    <source>
        <dbReference type="Proteomes" id="UP001079657"/>
    </source>
</evidence>
<evidence type="ECO:0008006" key="3">
    <source>
        <dbReference type="Google" id="ProtNLM"/>
    </source>
</evidence>
<evidence type="ECO:0000313" key="1">
    <source>
        <dbReference type="EMBL" id="MCY6372645.1"/>
    </source>
</evidence>
<dbReference type="Proteomes" id="UP001079657">
    <property type="component" value="Unassembled WGS sequence"/>
</dbReference>
<gene>
    <name evidence="1" type="ORF">OXH55_18720</name>
</gene>
<accession>A0ABT4CU94</accession>
<protein>
    <recommendedName>
        <fullName evidence="3">XkdX family protein</fullName>
    </recommendedName>
</protein>
<proteinExistence type="predicted"/>
<name>A0ABT4CU94_9CLOT</name>
<sequence>MKHYFIFKDFIEKGIDKGIRVWDYIENGKMPIILKKVNKADIKEISDEGLL</sequence>
<keyword evidence="2" id="KW-1185">Reference proteome</keyword>
<comment type="caution">
    <text evidence="1">The sequence shown here is derived from an EMBL/GenBank/DDBJ whole genome shotgun (WGS) entry which is preliminary data.</text>
</comment>
<dbReference type="EMBL" id="JAPQES010000008">
    <property type="protein sequence ID" value="MCY6372645.1"/>
    <property type="molecule type" value="Genomic_DNA"/>
</dbReference>